<evidence type="ECO:0000313" key="1">
    <source>
        <dbReference type="EMBL" id="KAJ8972990.1"/>
    </source>
</evidence>
<protein>
    <submittedName>
        <fullName evidence="1">Uncharacterized protein</fullName>
    </submittedName>
</protein>
<name>A0ABQ9J4S5_9CUCU</name>
<gene>
    <name evidence="1" type="ORF">NQ317_019021</name>
</gene>
<keyword evidence="2" id="KW-1185">Reference proteome</keyword>
<accession>A0ABQ9J4S5</accession>
<organism evidence="1 2">
    <name type="scientific">Molorchus minor</name>
    <dbReference type="NCBI Taxonomy" id="1323400"/>
    <lineage>
        <taxon>Eukaryota</taxon>
        <taxon>Metazoa</taxon>
        <taxon>Ecdysozoa</taxon>
        <taxon>Arthropoda</taxon>
        <taxon>Hexapoda</taxon>
        <taxon>Insecta</taxon>
        <taxon>Pterygota</taxon>
        <taxon>Neoptera</taxon>
        <taxon>Endopterygota</taxon>
        <taxon>Coleoptera</taxon>
        <taxon>Polyphaga</taxon>
        <taxon>Cucujiformia</taxon>
        <taxon>Chrysomeloidea</taxon>
        <taxon>Cerambycidae</taxon>
        <taxon>Lamiinae</taxon>
        <taxon>Monochamini</taxon>
        <taxon>Molorchus</taxon>
    </lineage>
</organism>
<sequence length="123" mass="13816">MVQGALAIHLATPQVYPYLQGDIYRKLRLPGLSSAQVLCLAFSSQVQRSTKDFQDTFHLGNRQCSLWCLLCILQEIREALMVSFSTVIPCSDQDKEPNVFKHVATGFVIRISRAQATKYPLAN</sequence>
<proteinExistence type="predicted"/>
<dbReference type="EMBL" id="JAPWTJ010001262">
    <property type="protein sequence ID" value="KAJ8972990.1"/>
    <property type="molecule type" value="Genomic_DNA"/>
</dbReference>
<evidence type="ECO:0000313" key="2">
    <source>
        <dbReference type="Proteomes" id="UP001162164"/>
    </source>
</evidence>
<comment type="caution">
    <text evidence="1">The sequence shown here is derived from an EMBL/GenBank/DDBJ whole genome shotgun (WGS) entry which is preliminary data.</text>
</comment>
<dbReference type="Proteomes" id="UP001162164">
    <property type="component" value="Unassembled WGS sequence"/>
</dbReference>
<reference evidence="1" key="1">
    <citation type="journal article" date="2023" name="Insect Mol. Biol.">
        <title>Genome sequencing provides insights into the evolution of gene families encoding plant cell wall-degrading enzymes in longhorned beetles.</title>
        <authorList>
            <person name="Shin N.R."/>
            <person name="Okamura Y."/>
            <person name="Kirsch R."/>
            <person name="Pauchet Y."/>
        </authorList>
    </citation>
    <scope>NUCLEOTIDE SEQUENCE</scope>
    <source>
        <strain evidence="1">MMC_N1</strain>
    </source>
</reference>